<organism evidence="10 11">
    <name type="scientific">Cedecea colo</name>
    <dbReference type="NCBI Taxonomy" id="2552946"/>
    <lineage>
        <taxon>Bacteria</taxon>
        <taxon>Pseudomonadati</taxon>
        <taxon>Pseudomonadota</taxon>
        <taxon>Gammaproteobacteria</taxon>
        <taxon>Enterobacterales</taxon>
        <taxon>Enterobacteriaceae</taxon>
        <taxon>Cedecea</taxon>
    </lineage>
</organism>
<feature type="domain" description="Flagellar hook-associated protein 2 N-terminal" evidence="8">
    <location>
        <begin position="11"/>
        <end position="104"/>
    </location>
</feature>
<gene>
    <name evidence="10" type="ORF">E2L00_14470</name>
</gene>
<dbReference type="Proteomes" id="UP000697927">
    <property type="component" value="Unassembled WGS sequence"/>
</dbReference>
<accession>A0ABX0VP02</accession>
<dbReference type="PANTHER" id="PTHR30288">
    <property type="entry name" value="FLAGELLAR CAP/ASSEMBLY PROTEIN FLID"/>
    <property type="match status" value="1"/>
</dbReference>
<evidence type="ECO:0000313" key="10">
    <source>
        <dbReference type="EMBL" id="NIY48677.1"/>
    </source>
</evidence>
<keyword evidence="7" id="KW-0964">Secreted</keyword>
<dbReference type="Pfam" id="PF02465">
    <property type="entry name" value="FliD_N"/>
    <property type="match status" value="1"/>
</dbReference>
<keyword evidence="10" id="KW-0966">Cell projection</keyword>
<protein>
    <recommendedName>
        <fullName evidence="3 7">Flagellar hook-associated protein 2</fullName>
        <shortName evidence="7">HAP2</shortName>
    </recommendedName>
    <alternativeName>
        <fullName evidence="7">Flagellar cap protein</fullName>
    </alternativeName>
</protein>
<comment type="caution">
    <text evidence="10">The sequence shown here is derived from an EMBL/GenBank/DDBJ whole genome shotgun (WGS) entry which is preliminary data.</text>
</comment>
<evidence type="ECO:0000259" key="9">
    <source>
        <dbReference type="Pfam" id="PF07195"/>
    </source>
</evidence>
<reference evidence="10 11" key="1">
    <citation type="journal article" date="2020" name="Microorganisms">
        <title>Polyphasic Characterisation of Cedecea colo sp. nov., a New Enteric Bacterium Isolated from the Koala Hindgut.</title>
        <authorList>
            <person name="Boath J.M."/>
            <person name="Dakhal S."/>
            <person name="Van T.T.H."/>
            <person name="Moore R.J."/>
            <person name="Dekiwadia C."/>
            <person name="Macreadie I.G."/>
        </authorList>
    </citation>
    <scope>NUCLEOTIDE SEQUENCE [LARGE SCALE GENOMIC DNA]</scope>
    <source>
        <strain evidence="10 11">ZA</strain>
    </source>
</reference>
<name>A0ABX0VP02_9ENTR</name>
<comment type="similarity">
    <text evidence="1 7">Belongs to the FliD family.</text>
</comment>
<evidence type="ECO:0000313" key="11">
    <source>
        <dbReference type="Proteomes" id="UP000697927"/>
    </source>
</evidence>
<proteinExistence type="inferred from homology"/>
<evidence type="ECO:0000256" key="6">
    <source>
        <dbReference type="ARBA" id="ARBA00025175"/>
    </source>
</evidence>
<evidence type="ECO:0000256" key="5">
    <source>
        <dbReference type="ARBA" id="ARBA00023143"/>
    </source>
</evidence>
<evidence type="ECO:0000256" key="1">
    <source>
        <dbReference type="ARBA" id="ARBA00009764"/>
    </source>
</evidence>
<evidence type="ECO:0000256" key="3">
    <source>
        <dbReference type="ARBA" id="ARBA00016246"/>
    </source>
</evidence>
<dbReference type="PANTHER" id="PTHR30288:SF0">
    <property type="entry name" value="FLAGELLAR HOOK-ASSOCIATED PROTEIN 2"/>
    <property type="match status" value="1"/>
</dbReference>
<dbReference type="InterPro" id="IPR040026">
    <property type="entry name" value="FliD"/>
</dbReference>
<evidence type="ECO:0000256" key="4">
    <source>
        <dbReference type="ARBA" id="ARBA00023054"/>
    </source>
</evidence>
<dbReference type="RefSeq" id="WP_167612737.1">
    <property type="nucleotide sequence ID" value="NZ_SOYS01000006.1"/>
</dbReference>
<evidence type="ECO:0000259" key="8">
    <source>
        <dbReference type="Pfam" id="PF02465"/>
    </source>
</evidence>
<keyword evidence="10" id="KW-0969">Cilium</keyword>
<keyword evidence="10" id="KW-0282">Flagellum</keyword>
<comment type="subcellular location">
    <subcellularLocation>
        <location evidence="7">Secreted</location>
    </subcellularLocation>
    <subcellularLocation>
        <location evidence="7">Bacterial flagellum</location>
    </subcellularLocation>
</comment>
<keyword evidence="4 7" id="KW-0175">Coiled coil</keyword>
<feature type="domain" description="Flagellar hook-associated protein 2 C-terminal" evidence="9">
    <location>
        <begin position="216"/>
        <end position="461"/>
    </location>
</feature>
<comment type="subunit">
    <text evidence="2 7">Homopentamer.</text>
</comment>
<evidence type="ECO:0000256" key="2">
    <source>
        <dbReference type="ARBA" id="ARBA00011255"/>
    </source>
</evidence>
<keyword evidence="11" id="KW-1185">Reference proteome</keyword>
<dbReference type="Pfam" id="PF07195">
    <property type="entry name" value="FliD_C"/>
    <property type="match status" value="1"/>
</dbReference>
<comment type="function">
    <text evidence="6">Required for the morphogenesis and for the elongation of the flagellar filament by facilitating polymerization of the flagellin monomers at the tip of growing filament. Forms a capping structure, which prevents flagellin subunits (transported through the central channel of the flagellum) from leaking out without polymerization at the distal end.</text>
</comment>
<feature type="coiled-coil region" evidence="7">
    <location>
        <begin position="417"/>
        <end position="444"/>
    </location>
</feature>
<comment type="function">
    <text evidence="7">Required for morphogenesis and for the elongation of the flagellar filament by facilitating polymerization of the flagellin monomers at the tip of growing filament. Forms a capping structure, which prevents flagellin subunits (transported through the central channel of the flagellum) from leaking out without polymerization at the distal end.</text>
</comment>
<evidence type="ECO:0000256" key="7">
    <source>
        <dbReference type="RuleBase" id="RU362066"/>
    </source>
</evidence>
<dbReference type="InterPro" id="IPR010809">
    <property type="entry name" value="FliD_C"/>
</dbReference>
<sequence length="473" mass="49923">MASISSLGIGSGLDTTVMLAQIKAGEQTRLSPYTALQSSYKAKVSAWGQVSSGLSTLQGTVKKLTGDAFNTLTVSTNKAFTATASSTARADTHSVTVLNLATSHKLKTDNSFDNQHRQLGSATEGEERTVTIAQQDGSKMQVTLRDDETSLSQIAKAVNAAKGDVAATVQRTDDGYQLVLSSRTTGTDGKMTVSVEGDAVLDAVLNSANLHEVSAAEDAKLIVDGSEYTRSSNSVTDILDGITLTLTAPSEDNKSEQLTLTQNTSAIKSTLQDFVKQYNGLLTSTTSLSKYVPYDSSHLADADVATQNAQNGALMGDSTLRGLVSEIRSAVNAVYGESEADYASLADLGIKIDASTGQMTLDEKKIDEAIADSPNGIATMFTGSGDRAGLADALGAIITLYIGDTDKKTDGIIKTSTEGLTAQADRMQEQIDKTQRLIDASVERYRVQFQNLDTTMSKLNSMNSQLSGILATL</sequence>
<dbReference type="EMBL" id="SOYS01000006">
    <property type="protein sequence ID" value="NIY48677.1"/>
    <property type="molecule type" value="Genomic_DNA"/>
</dbReference>
<dbReference type="InterPro" id="IPR003481">
    <property type="entry name" value="FliD_N"/>
</dbReference>
<keyword evidence="5 7" id="KW-0975">Bacterial flagellum</keyword>